<dbReference type="SUPFAM" id="SSF47413">
    <property type="entry name" value="lambda repressor-like DNA-binding domains"/>
    <property type="match status" value="1"/>
</dbReference>
<dbReference type="PANTHER" id="PTHR36924">
    <property type="entry name" value="ANTITOXIN HIGA-1"/>
    <property type="match status" value="1"/>
</dbReference>
<dbReference type="SMART" id="SM00530">
    <property type="entry name" value="HTH_XRE"/>
    <property type="match status" value="1"/>
</dbReference>
<dbReference type="InterPro" id="IPR013430">
    <property type="entry name" value="Toxin_antidote_HigA"/>
</dbReference>
<dbReference type="EMBL" id="VUMH01000008">
    <property type="protein sequence ID" value="MSS28129.1"/>
    <property type="molecule type" value="Genomic_DNA"/>
</dbReference>
<keyword evidence="4" id="KW-1185">Reference proteome</keyword>
<name>A0A6L5XM88_9BACT</name>
<protein>
    <submittedName>
        <fullName evidence="3">HigA family addiction module antidote protein</fullName>
    </submittedName>
</protein>
<feature type="domain" description="HTH cro/C1-type" evidence="2">
    <location>
        <begin position="15"/>
        <end position="67"/>
    </location>
</feature>
<dbReference type="GO" id="GO:0003677">
    <property type="term" value="F:DNA binding"/>
    <property type="evidence" value="ECO:0007669"/>
    <property type="project" value="UniProtKB-KW"/>
</dbReference>
<dbReference type="PANTHER" id="PTHR36924:SF1">
    <property type="entry name" value="ANTITOXIN HIGA-1"/>
    <property type="match status" value="1"/>
</dbReference>
<dbReference type="NCBIfam" id="TIGR02607">
    <property type="entry name" value="antidote_HigA"/>
    <property type="match status" value="1"/>
</dbReference>
<evidence type="ECO:0000256" key="1">
    <source>
        <dbReference type="ARBA" id="ARBA00023125"/>
    </source>
</evidence>
<proteinExistence type="predicted"/>
<sequence>MTRKPTHPGEIIKEEYMKTLRLTVTSLADRLGVSRKTLSTIVNERAAVTPDMALRLSRAFSTSPELWLNMQKSYDLWTAEHEDTGWTDVVPIQVTNVSAEEHAHR</sequence>
<evidence type="ECO:0000313" key="4">
    <source>
        <dbReference type="Proteomes" id="UP000477488"/>
    </source>
</evidence>
<evidence type="ECO:0000313" key="3">
    <source>
        <dbReference type="EMBL" id="MSS28129.1"/>
    </source>
</evidence>
<dbReference type="Proteomes" id="UP000477488">
    <property type="component" value="Unassembled WGS sequence"/>
</dbReference>
<dbReference type="AlphaFoldDB" id="A0A6L5XM88"/>
<reference evidence="3 4" key="1">
    <citation type="submission" date="2019-09" db="EMBL/GenBank/DDBJ databases">
        <title>In-depth cultivation of the pig gut microbiome towards novel bacterial diversity and tailored functional studies.</title>
        <authorList>
            <person name="Wylensek D."/>
            <person name="Hitch T.C.A."/>
            <person name="Clavel T."/>
        </authorList>
    </citation>
    <scope>NUCLEOTIDE SEQUENCE [LARGE SCALE GENOMIC DNA]</scope>
    <source>
        <strain evidence="3 4">PG-178-WT-4</strain>
    </source>
</reference>
<evidence type="ECO:0000259" key="2">
    <source>
        <dbReference type="PROSITE" id="PS50943"/>
    </source>
</evidence>
<organism evidence="3 4">
    <name type="scientific">Desulfovibrio porci</name>
    <dbReference type="NCBI Taxonomy" id="2605782"/>
    <lineage>
        <taxon>Bacteria</taxon>
        <taxon>Pseudomonadati</taxon>
        <taxon>Thermodesulfobacteriota</taxon>
        <taxon>Desulfovibrionia</taxon>
        <taxon>Desulfovibrionales</taxon>
        <taxon>Desulfovibrionaceae</taxon>
        <taxon>Desulfovibrio</taxon>
    </lineage>
</organism>
<keyword evidence="1" id="KW-0238">DNA-binding</keyword>
<accession>A0A6L5XM88</accession>
<gene>
    <name evidence="3" type="ORF">FYJ44_08775</name>
</gene>
<dbReference type="CDD" id="cd00093">
    <property type="entry name" value="HTH_XRE"/>
    <property type="match status" value="1"/>
</dbReference>
<dbReference type="Pfam" id="PF01381">
    <property type="entry name" value="HTH_3"/>
    <property type="match status" value="1"/>
</dbReference>
<comment type="caution">
    <text evidence="3">The sequence shown here is derived from an EMBL/GenBank/DDBJ whole genome shotgun (WGS) entry which is preliminary data.</text>
</comment>
<dbReference type="InterPro" id="IPR010982">
    <property type="entry name" value="Lambda_DNA-bd_dom_sf"/>
</dbReference>
<dbReference type="PROSITE" id="PS50943">
    <property type="entry name" value="HTH_CROC1"/>
    <property type="match status" value="1"/>
</dbReference>
<dbReference type="Gene3D" id="1.10.260.40">
    <property type="entry name" value="lambda repressor-like DNA-binding domains"/>
    <property type="match status" value="1"/>
</dbReference>
<dbReference type="InterPro" id="IPR001387">
    <property type="entry name" value="Cro/C1-type_HTH"/>
</dbReference>